<evidence type="ECO:0000313" key="3">
    <source>
        <dbReference type="Proteomes" id="UP001500326"/>
    </source>
</evidence>
<feature type="domain" description="NYN" evidence="1">
    <location>
        <begin position="22"/>
        <end position="153"/>
    </location>
</feature>
<comment type="caution">
    <text evidence="2">The sequence shown here is derived from an EMBL/GenBank/DDBJ whole genome shotgun (WGS) entry which is preliminary data.</text>
</comment>
<dbReference type="EMBL" id="BAAAOH010000001">
    <property type="protein sequence ID" value="GAA1995570.1"/>
    <property type="molecule type" value="Genomic_DNA"/>
</dbReference>
<sequence length="200" mass="22286">MTARRGTMEAGQLVDDNDERMTWVLVDGENIDATLGSQILGRRPQPDERPRWDRLIAFTQRAWGQYARGVFFLNASTGIPTAFVQALKAMDFVVVPLAGSPDQKIVDIAIQRTLRALVERDADVMLVSHDGDFLEDVASLVAADRRVGVAGFTEFRNIGFSTLAGVEKFDLEYDARVFDAPLPRIRVIPIEEFDPASFLD</sequence>
<protein>
    <submittedName>
        <fullName evidence="2">NYN domain-containing protein</fullName>
    </submittedName>
</protein>
<dbReference type="InterPro" id="IPR021139">
    <property type="entry name" value="NYN"/>
</dbReference>
<name>A0ABN2SZV2_9MICO</name>
<keyword evidence="3" id="KW-1185">Reference proteome</keyword>
<dbReference type="Proteomes" id="UP001500326">
    <property type="component" value="Unassembled WGS sequence"/>
</dbReference>
<accession>A0ABN2SZV2</accession>
<organism evidence="2 3">
    <name type="scientific">Microbacterium pumilum</name>
    <dbReference type="NCBI Taxonomy" id="344165"/>
    <lineage>
        <taxon>Bacteria</taxon>
        <taxon>Bacillati</taxon>
        <taxon>Actinomycetota</taxon>
        <taxon>Actinomycetes</taxon>
        <taxon>Micrococcales</taxon>
        <taxon>Microbacteriaceae</taxon>
        <taxon>Microbacterium</taxon>
    </lineage>
</organism>
<evidence type="ECO:0000313" key="2">
    <source>
        <dbReference type="EMBL" id="GAA1995570.1"/>
    </source>
</evidence>
<evidence type="ECO:0000259" key="1">
    <source>
        <dbReference type="Pfam" id="PF01936"/>
    </source>
</evidence>
<dbReference type="RefSeq" id="WP_344065256.1">
    <property type="nucleotide sequence ID" value="NZ_BAAAOH010000001.1"/>
</dbReference>
<reference evidence="2 3" key="1">
    <citation type="journal article" date="2019" name="Int. J. Syst. Evol. Microbiol.">
        <title>The Global Catalogue of Microorganisms (GCM) 10K type strain sequencing project: providing services to taxonomists for standard genome sequencing and annotation.</title>
        <authorList>
            <consortium name="The Broad Institute Genomics Platform"/>
            <consortium name="The Broad Institute Genome Sequencing Center for Infectious Disease"/>
            <person name="Wu L."/>
            <person name="Ma J."/>
        </authorList>
    </citation>
    <scope>NUCLEOTIDE SEQUENCE [LARGE SCALE GENOMIC DNA]</scope>
    <source>
        <strain evidence="2 3">JCM 14902</strain>
    </source>
</reference>
<gene>
    <name evidence="2" type="ORF">GCM10009777_34830</name>
</gene>
<proteinExistence type="predicted"/>
<dbReference type="Pfam" id="PF01936">
    <property type="entry name" value="NYN"/>
    <property type="match status" value="1"/>
</dbReference>
<dbReference type="Gene3D" id="3.40.50.1010">
    <property type="entry name" value="5'-nuclease"/>
    <property type="match status" value="1"/>
</dbReference>